<proteinExistence type="predicted"/>
<organism evidence="2 3">
    <name type="scientific">Pseudomonas fluorescens</name>
    <dbReference type="NCBI Taxonomy" id="294"/>
    <lineage>
        <taxon>Bacteria</taxon>
        <taxon>Pseudomonadati</taxon>
        <taxon>Pseudomonadota</taxon>
        <taxon>Gammaproteobacteria</taxon>
        <taxon>Pseudomonadales</taxon>
        <taxon>Pseudomonadaceae</taxon>
        <taxon>Pseudomonas</taxon>
    </lineage>
</organism>
<gene>
    <name evidence="2" type="ORF">CP335_25860</name>
</gene>
<reference evidence="2 3" key="2">
    <citation type="submission" date="2017-10" db="EMBL/GenBank/DDBJ databases">
        <title>Rhizosphere-associated Pseudomonas modulate jasmonic acid/salicylic acid antagonism to induce systemic resistance to herbivores at the cost of susceptibility to pathogens.</title>
        <authorList>
            <person name="Haney C.H."/>
            <person name="Wiesmann C.L."/>
            <person name="Shapiro L.R."/>
            <person name="O'Sullivan L.R."/>
            <person name="Khorasani S."/>
            <person name="Melnyk R.A."/>
            <person name="Xiao L."/>
            <person name="Bush J."/>
            <person name="Carrillo J."/>
            <person name="Pierce N.E."/>
            <person name="Ausubel F.M."/>
        </authorList>
    </citation>
    <scope>NUCLEOTIDE SEQUENCE [LARGE SCALE GENOMIC DNA]</scope>
    <source>
        <strain evidence="2 3">CH229</strain>
    </source>
</reference>
<evidence type="ECO:0000256" key="1">
    <source>
        <dbReference type="SAM" id="MobiDB-lite"/>
    </source>
</evidence>
<accession>A0A854WXD5</accession>
<evidence type="ECO:0000313" key="3">
    <source>
        <dbReference type="Proteomes" id="UP000218643"/>
    </source>
</evidence>
<reference evidence="2 3" key="1">
    <citation type="submission" date="2017-09" db="EMBL/GenBank/DDBJ databases">
        <authorList>
            <person name="Haney C."/>
            <person name="Melnyk R."/>
        </authorList>
    </citation>
    <scope>NUCLEOTIDE SEQUENCE [LARGE SCALE GENOMIC DNA]</scope>
    <source>
        <strain evidence="2 3">CH229</strain>
    </source>
</reference>
<dbReference type="Proteomes" id="UP000218643">
    <property type="component" value="Unassembled WGS sequence"/>
</dbReference>
<comment type="caution">
    <text evidence="2">The sequence shown here is derived from an EMBL/GenBank/DDBJ whole genome shotgun (WGS) entry which is preliminary data.</text>
</comment>
<dbReference type="EMBL" id="NXHE01000053">
    <property type="protein sequence ID" value="PCM46740.1"/>
    <property type="molecule type" value="Genomic_DNA"/>
</dbReference>
<name>A0A854WXD5_PSEFL</name>
<sequence length="86" mass="8855">MSRIARITILEGGSAFCCDHTLRQARQRVEGIAGQRGGQTGPVRIELGLGQHHKTCGSWLASDSGVSANESRGSAGLIAGKPAPTG</sequence>
<evidence type="ECO:0000313" key="2">
    <source>
        <dbReference type="EMBL" id="PCM46740.1"/>
    </source>
</evidence>
<protein>
    <submittedName>
        <fullName evidence="2">Uncharacterized protein</fullName>
    </submittedName>
</protein>
<dbReference type="AlphaFoldDB" id="A0A854WXD5"/>
<feature type="region of interest" description="Disordered" evidence="1">
    <location>
        <begin position="64"/>
        <end position="86"/>
    </location>
</feature>